<dbReference type="KEGG" id="halx:M0R89_18715"/>
<dbReference type="AlphaFoldDB" id="A0A8U0I0Y3"/>
<evidence type="ECO:0000259" key="2">
    <source>
        <dbReference type="Pfam" id="PF13360"/>
    </source>
</evidence>
<dbReference type="RefSeq" id="WP_248652599.1">
    <property type="nucleotide sequence ID" value="NZ_CP096660.1"/>
</dbReference>
<keyword evidence="3" id="KW-0614">Plasmid</keyword>
<dbReference type="Gene3D" id="2.40.10.480">
    <property type="match status" value="1"/>
</dbReference>
<dbReference type="Gene3D" id="2.130.10.10">
    <property type="entry name" value="YVTN repeat-like/Quinoprotein amine dehydrogenase"/>
    <property type="match status" value="2"/>
</dbReference>
<reference evidence="3 4" key="1">
    <citation type="submission" date="2022-04" db="EMBL/GenBank/DDBJ databases">
        <title>Diverse halophilic archaea isolated from saline environments.</title>
        <authorList>
            <person name="Cui H.-L."/>
        </authorList>
    </citation>
    <scope>NUCLEOTIDE SEQUENCE [LARGE SCALE GENOMIC DNA]</scope>
    <source>
        <strain evidence="3 4">XZYJT49</strain>
        <plasmid evidence="3 4">unnamed1</plasmid>
    </source>
</reference>
<evidence type="ECO:0000313" key="4">
    <source>
        <dbReference type="Proteomes" id="UP000830729"/>
    </source>
</evidence>
<dbReference type="PANTHER" id="PTHR34512:SF30">
    <property type="entry name" value="OUTER MEMBRANE PROTEIN ASSEMBLY FACTOR BAMB"/>
    <property type="match status" value="1"/>
</dbReference>
<geneLocation type="plasmid" evidence="3 4">
    <name>unnamed1</name>
</geneLocation>
<dbReference type="Pfam" id="PF13360">
    <property type="entry name" value="PQQ_2"/>
    <property type="match status" value="4"/>
</dbReference>
<feature type="domain" description="Pyrrolo-quinoline quinone repeat" evidence="2">
    <location>
        <begin position="279"/>
        <end position="337"/>
    </location>
</feature>
<name>A0A8U0I0Y3_9EURY</name>
<dbReference type="InterPro" id="IPR011047">
    <property type="entry name" value="Quinoprotein_ADH-like_sf"/>
</dbReference>
<dbReference type="SMART" id="SM00564">
    <property type="entry name" value="PQQ"/>
    <property type="match status" value="8"/>
</dbReference>
<dbReference type="PROSITE" id="PS51318">
    <property type="entry name" value="TAT"/>
    <property type="match status" value="1"/>
</dbReference>
<accession>A0A8U0I0Y3</accession>
<keyword evidence="4" id="KW-1185">Reference proteome</keyword>
<dbReference type="InterPro" id="IPR006311">
    <property type="entry name" value="TAT_signal"/>
</dbReference>
<dbReference type="InterPro" id="IPR018391">
    <property type="entry name" value="PQQ_b-propeller_rpt"/>
</dbReference>
<gene>
    <name evidence="3" type="ORF">M0R89_18715</name>
</gene>
<organism evidence="3 4">
    <name type="scientific">Halorussus limi</name>
    <dbReference type="NCBI Taxonomy" id="2938695"/>
    <lineage>
        <taxon>Archaea</taxon>
        <taxon>Methanobacteriati</taxon>
        <taxon>Methanobacteriota</taxon>
        <taxon>Stenosarchaea group</taxon>
        <taxon>Halobacteria</taxon>
        <taxon>Halobacteriales</taxon>
        <taxon>Haladaptataceae</taxon>
        <taxon>Halorussus</taxon>
    </lineage>
</organism>
<sequence>MSSNDASSRRTLLRVAGATLSGTLAGCAGTSRSSPDGDGTAVSCSSADHPYPSDWPLAGYDSRNTAANPEATGPRESVGVEWTADGLRSVWGTPVVAGESVYVQETSTRLSAFARETGGKRWSVELTETGDSQATTSHSGPHLTPAVAGDTVYVGGGTIAVETDGPRVERTDNRVRLYAIDRHDGTTRWTVRPDHYVATAPVVVGDTVLFATLAGTLYAVDTGRERVAWRSTLDGLEAPIPTPAVADCRCYLTTVENGLYALDVSTGQRKWHLPAVGSGSPPAVADGLVFVCGRDGTVAAVDTETQSVAWRFDAGRAVSTASPAVAGGTVFVGDADGDAGDEAARIHALDATTGEEVWSARTEEYVNASPAVADGLVYVAVRDEIRALDAATGEQKWRFDASGSIRAPLSVADGTVFAGTLNGRVYALGESS</sequence>
<dbReference type="PANTHER" id="PTHR34512">
    <property type="entry name" value="CELL SURFACE PROTEIN"/>
    <property type="match status" value="1"/>
</dbReference>
<dbReference type="EMBL" id="CP096660">
    <property type="protein sequence ID" value="UPV76566.1"/>
    <property type="molecule type" value="Genomic_DNA"/>
</dbReference>
<dbReference type="InterPro" id="IPR002372">
    <property type="entry name" value="PQQ_rpt_dom"/>
</dbReference>
<evidence type="ECO:0000256" key="1">
    <source>
        <dbReference type="SAM" id="MobiDB-lite"/>
    </source>
</evidence>
<dbReference type="Proteomes" id="UP000830729">
    <property type="component" value="Plasmid unnamed1"/>
</dbReference>
<dbReference type="InterPro" id="IPR015943">
    <property type="entry name" value="WD40/YVTN_repeat-like_dom_sf"/>
</dbReference>
<feature type="domain" description="Pyrrolo-quinoline quinone repeat" evidence="2">
    <location>
        <begin position="344"/>
        <end position="428"/>
    </location>
</feature>
<evidence type="ECO:0000313" key="3">
    <source>
        <dbReference type="EMBL" id="UPV76566.1"/>
    </source>
</evidence>
<feature type="domain" description="Pyrrolo-quinoline quinone repeat" evidence="2">
    <location>
        <begin position="176"/>
        <end position="275"/>
    </location>
</feature>
<dbReference type="GeneID" id="72187276"/>
<proteinExistence type="predicted"/>
<feature type="domain" description="Pyrrolo-quinoline quinone repeat" evidence="2">
    <location>
        <begin position="80"/>
        <end position="157"/>
    </location>
</feature>
<dbReference type="SUPFAM" id="SSF50998">
    <property type="entry name" value="Quinoprotein alcohol dehydrogenase-like"/>
    <property type="match status" value="2"/>
</dbReference>
<protein>
    <submittedName>
        <fullName evidence="3">PQQ-binding-like beta-propeller repeat protein</fullName>
    </submittedName>
</protein>
<feature type="region of interest" description="Disordered" evidence="1">
    <location>
        <begin position="24"/>
        <end position="76"/>
    </location>
</feature>